<keyword evidence="1" id="KW-0175">Coiled coil</keyword>
<proteinExistence type="predicted"/>
<dbReference type="AlphaFoldDB" id="A0A0D0Q378"/>
<feature type="coiled-coil region" evidence="1">
    <location>
        <begin position="61"/>
        <end position="95"/>
    </location>
</feature>
<dbReference type="OrthoDB" id="9977119at2"/>
<name>A0A0D0Q378_KITGR</name>
<dbReference type="EMBL" id="JXZB01000001">
    <property type="protein sequence ID" value="KIQ67017.1"/>
    <property type="molecule type" value="Genomic_DNA"/>
</dbReference>
<organism evidence="2 3">
    <name type="scientific">Kitasatospora griseola</name>
    <name type="common">Streptomyces griseolosporeus</name>
    <dbReference type="NCBI Taxonomy" id="2064"/>
    <lineage>
        <taxon>Bacteria</taxon>
        <taxon>Bacillati</taxon>
        <taxon>Actinomycetota</taxon>
        <taxon>Actinomycetes</taxon>
        <taxon>Kitasatosporales</taxon>
        <taxon>Streptomycetaceae</taxon>
        <taxon>Kitasatospora</taxon>
    </lineage>
</organism>
<dbReference type="RefSeq" id="WP_043908723.1">
    <property type="nucleotide sequence ID" value="NZ_JXZB01000001.1"/>
</dbReference>
<evidence type="ECO:0000256" key="1">
    <source>
        <dbReference type="SAM" id="Coils"/>
    </source>
</evidence>
<dbReference type="Proteomes" id="UP000032066">
    <property type="component" value="Unassembled WGS sequence"/>
</dbReference>
<comment type="caution">
    <text evidence="2">The sequence shown here is derived from an EMBL/GenBank/DDBJ whole genome shotgun (WGS) entry which is preliminary data.</text>
</comment>
<sequence length="99" mass="10965">MSTNSTTTWSSSGYVDTMGATEGSLYIHPNGMAGDQFTIYRRKDVSDAEMLAVADRVLSAVQRWRDRIAEHTEQNRTTADELAAARAEIARLKGEEVQV</sequence>
<accession>A0A0D0Q378</accession>
<reference evidence="2 3" key="1">
    <citation type="submission" date="2015-02" db="EMBL/GenBank/DDBJ databases">
        <title>Draft genome sequence of Kitasatospora griseola MF730-N6, a bafilomycin, terpentecin and satosporin producer.</title>
        <authorList>
            <person name="Arens J.C."/>
            <person name="Haltli B."/>
            <person name="Kerr R.G."/>
        </authorList>
    </citation>
    <scope>NUCLEOTIDE SEQUENCE [LARGE SCALE GENOMIC DNA]</scope>
    <source>
        <strain evidence="2 3">MF730-N6</strain>
    </source>
</reference>
<dbReference type="STRING" id="2064.TR51_06395"/>
<evidence type="ECO:0000313" key="3">
    <source>
        <dbReference type="Proteomes" id="UP000032066"/>
    </source>
</evidence>
<evidence type="ECO:0000313" key="2">
    <source>
        <dbReference type="EMBL" id="KIQ67017.1"/>
    </source>
</evidence>
<gene>
    <name evidence="2" type="ORF">TR51_06395</name>
</gene>
<protein>
    <submittedName>
        <fullName evidence="2">Uncharacterized protein</fullName>
    </submittedName>
</protein>
<dbReference type="PATRIC" id="fig|2064.6.peg.1399"/>
<keyword evidence="3" id="KW-1185">Reference proteome</keyword>